<reference evidence="2" key="1">
    <citation type="submission" date="2014-09" db="EMBL/GenBank/DDBJ databases">
        <authorList>
            <person name="Illeghems K.G."/>
        </authorList>
    </citation>
    <scope>NUCLEOTIDE SEQUENCE [LARGE SCALE GENOMIC DNA]</scope>
    <source>
        <strain evidence="2">LMG 23848T</strain>
    </source>
</reference>
<sequence>MVVGHSVPCPLKHILRSVFFRPAPLTDQFGQYVARSYLRIKRHCAPDADKFFL</sequence>
<evidence type="ECO:0000313" key="1">
    <source>
        <dbReference type="EMBL" id="CEF55468.1"/>
    </source>
</evidence>
<proteinExistence type="predicted"/>
<accession>A0A0U5BIG9</accession>
<organism evidence="1 2">
    <name type="scientific">Acetobacter ghanensis</name>
    <dbReference type="NCBI Taxonomy" id="431306"/>
    <lineage>
        <taxon>Bacteria</taxon>
        <taxon>Pseudomonadati</taxon>
        <taxon>Pseudomonadota</taxon>
        <taxon>Alphaproteobacteria</taxon>
        <taxon>Acetobacterales</taxon>
        <taxon>Acetobacteraceae</taxon>
        <taxon>Acetobacter</taxon>
    </lineage>
</organism>
<dbReference type="PATRIC" id="fig|431306.5.peg.1463"/>
<dbReference type="AlphaFoldDB" id="A0A0U5BIG9"/>
<gene>
    <name evidence="1" type="ORF">AGA_1438</name>
</gene>
<name>A0A0U5BIG9_9PROT</name>
<protein>
    <submittedName>
        <fullName evidence="1">Uncharacterized protein</fullName>
    </submittedName>
</protein>
<evidence type="ECO:0000313" key="2">
    <source>
        <dbReference type="Proteomes" id="UP000068250"/>
    </source>
</evidence>
<dbReference type="Proteomes" id="UP000068250">
    <property type="component" value="Chromosome I"/>
</dbReference>
<dbReference type="STRING" id="431306.AGA_1438"/>
<dbReference type="EMBL" id="LN609302">
    <property type="protein sequence ID" value="CEF55468.1"/>
    <property type="molecule type" value="Genomic_DNA"/>
</dbReference>